<feature type="compositionally biased region" description="Acidic residues" evidence="1">
    <location>
        <begin position="38"/>
        <end position="52"/>
    </location>
</feature>
<feature type="transmembrane region" description="Helical" evidence="2">
    <location>
        <begin position="117"/>
        <end position="137"/>
    </location>
</feature>
<organism evidence="4 5">
    <name type="scientific">Romboutsia faecis</name>
    <dbReference type="NCBI Taxonomy" id="2764597"/>
    <lineage>
        <taxon>Bacteria</taxon>
        <taxon>Bacillati</taxon>
        <taxon>Bacillota</taxon>
        <taxon>Clostridia</taxon>
        <taxon>Peptostreptococcales</taxon>
        <taxon>Peptostreptococcaceae</taxon>
        <taxon>Romboutsia</taxon>
    </lineage>
</organism>
<dbReference type="Pfam" id="PF04294">
    <property type="entry name" value="VanW"/>
    <property type="match status" value="1"/>
</dbReference>
<dbReference type="InterPro" id="IPR052913">
    <property type="entry name" value="Glycopeptide_resist_protein"/>
</dbReference>
<accession>A0ABR7JNJ0</accession>
<dbReference type="Pfam" id="PF12229">
    <property type="entry name" value="PG_binding_4"/>
    <property type="match status" value="1"/>
</dbReference>
<keyword evidence="2" id="KW-1133">Transmembrane helix</keyword>
<evidence type="ECO:0000256" key="1">
    <source>
        <dbReference type="SAM" id="MobiDB-lite"/>
    </source>
</evidence>
<dbReference type="Proteomes" id="UP000609849">
    <property type="component" value="Unassembled WGS sequence"/>
</dbReference>
<gene>
    <name evidence="4" type="ORF">H8923_06070</name>
</gene>
<keyword evidence="5" id="KW-1185">Reference proteome</keyword>
<evidence type="ECO:0000256" key="2">
    <source>
        <dbReference type="SAM" id="Phobius"/>
    </source>
</evidence>
<dbReference type="PANTHER" id="PTHR35788">
    <property type="entry name" value="EXPORTED PROTEIN-RELATED"/>
    <property type="match status" value="1"/>
</dbReference>
<reference evidence="4 5" key="1">
    <citation type="submission" date="2020-08" db="EMBL/GenBank/DDBJ databases">
        <authorList>
            <person name="Liu C."/>
            <person name="Sun Q."/>
        </authorList>
    </citation>
    <scope>NUCLEOTIDE SEQUENCE [LARGE SCALE GENOMIC DNA]</scope>
    <source>
        <strain evidence="4 5">NSJ-18</strain>
    </source>
</reference>
<protein>
    <submittedName>
        <fullName evidence="4">VanW family protein</fullName>
    </submittedName>
</protein>
<evidence type="ECO:0000313" key="4">
    <source>
        <dbReference type="EMBL" id="MBC5996322.1"/>
    </source>
</evidence>
<keyword evidence="2" id="KW-0812">Transmembrane</keyword>
<keyword evidence="2" id="KW-0472">Membrane</keyword>
<dbReference type="EMBL" id="JACRWE010000002">
    <property type="protein sequence ID" value="MBC5996322.1"/>
    <property type="molecule type" value="Genomic_DNA"/>
</dbReference>
<feature type="compositionally biased region" description="Basic and acidic residues" evidence="1">
    <location>
        <begin position="1"/>
        <end position="16"/>
    </location>
</feature>
<comment type="caution">
    <text evidence="4">The sequence shown here is derived from an EMBL/GenBank/DDBJ whole genome shotgun (WGS) entry which is preliminary data.</text>
</comment>
<dbReference type="PANTHER" id="PTHR35788:SF1">
    <property type="entry name" value="EXPORTED PROTEIN"/>
    <property type="match status" value="1"/>
</dbReference>
<evidence type="ECO:0000313" key="5">
    <source>
        <dbReference type="Proteomes" id="UP000609849"/>
    </source>
</evidence>
<proteinExistence type="predicted"/>
<name>A0ABR7JNJ0_9FIRM</name>
<dbReference type="InterPro" id="IPR007391">
    <property type="entry name" value="Vancomycin_resist_VanW"/>
</dbReference>
<sequence length="517" mass="57859">MDKEKDGVNDRSDENKGSNFNENAFVNDDESVNYSQLDIDDLSELEISDEVPEQSNSELSNKEDSNYSEEDISNVENSKDKIEPVEDLDELDSKEKSNQPEVEESINKSRFTKKKKIITGVCLCVAVILGVVANNVASKYENIVYPRARLYESNISKLDEGSLKDEIDNVKNIMGNSKINIETKNNKYDIKFSELIKSYNEENLTEEVMSYGKDGNKLQQFGIITIGTSRDYKFDIVIDDKAINEFVDKVYEDNSESSIEPSVEISGNEIKVIKGKNGNVVDRDSLINEIKSTIEDYNGENIENNVTVNYIKEEPKISTLDLEKIDTKISSYSTQYGTGGGRGKNIEVATSKIDDLLLMPGEEFSYENTVGPVSQENGYTYAPVISNGNLVQGIGGGVCQVSSTMYNAQLKAGILPTERRNHSKAVSYVPRGLDATLATGSIDYKFKNTYDYPLVINTYTSGGRIYIEFWSNKNATEGITYEAVSYANGKVANTYLYGYDSNKNKVYEKHIDTSVYR</sequence>
<evidence type="ECO:0000259" key="3">
    <source>
        <dbReference type="Pfam" id="PF12229"/>
    </source>
</evidence>
<dbReference type="RefSeq" id="WP_153972047.1">
    <property type="nucleotide sequence ID" value="NZ_JACRWE010000002.1"/>
</dbReference>
<feature type="region of interest" description="Disordered" evidence="1">
    <location>
        <begin position="1"/>
        <end position="106"/>
    </location>
</feature>
<dbReference type="InterPro" id="IPR022029">
    <property type="entry name" value="YoaR-like_PG-bd"/>
</dbReference>
<feature type="domain" description="YoaR-like putative peptidoglycan binding" evidence="3">
    <location>
        <begin position="188"/>
        <end position="297"/>
    </location>
</feature>